<dbReference type="PANTHER" id="PTHR34853">
    <property type="match status" value="1"/>
</dbReference>
<evidence type="ECO:0000256" key="1">
    <source>
        <dbReference type="SAM" id="SignalP"/>
    </source>
</evidence>
<feature type="chain" id="PRO_5025626918" description="Alpha/beta fold hydrolase" evidence="1">
    <location>
        <begin position="22"/>
        <end position="407"/>
    </location>
</feature>
<comment type="caution">
    <text evidence="2">The sequence shown here is derived from an EMBL/GenBank/DDBJ whole genome shotgun (WGS) entry which is preliminary data.</text>
</comment>
<dbReference type="PANTHER" id="PTHR34853:SF1">
    <property type="entry name" value="LIPASE 5"/>
    <property type="match status" value="1"/>
</dbReference>
<dbReference type="Pfam" id="PF03583">
    <property type="entry name" value="LIP"/>
    <property type="match status" value="1"/>
</dbReference>
<evidence type="ECO:0008006" key="4">
    <source>
        <dbReference type="Google" id="ProtNLM"/>
    </source>
</evidence>
<protein>
    <recommendedName>
        <fullName evidence="4">Alpha/beta fold hydrolase</fullName>
    </recommendedName>
</protein>
<dbReference type="RefSeq" id="WP_144772887.1">
    <property type="nucleotide sequence ID" value="NZ_JALXLQ010000019.1"/>
</dbReference>
<dbReference type="Proteomes" id="UP000336646">
    <property type="component" value="Unassembled WGS sequence"/>
</dbReference>
<dbReference type="Gene3D" id="3.40.50.1820">
    <property type="entry name" value="alpha/beta hydrolase"/>
    <property type="match status" value="2"/>
</dbReference>
<sequence>MFSRKCAVTAAIASAAVLGYAAVKWNREKEQEVKQARKEASVPWSAAAAELAIDESAVGTVLDSEVLETEKIISAPNGSKTLLVTYGARNAHGSPIKVTGLVTFPDGEAPEGGWPVLSYAHGTTGITKEAAPSTAIGTHPDHEAFTLVVDSYLQTWLDKGFAVIQPDYEGLGTSGKGTYMDRHSLASSVNEMVRATRAEYGFADSWYNTGWSQGGFAAVAAASADDVATGLKKTLAIAPGDTFVPSTKVPGVAAKAMVATIDEKNLAYASYAIKGAMNFNKGIKADDFLSKKGKEVMDFASRVCLTTFKEENKVTGKEILNDHPKLTALLEHLDSNSMAHMRPTTPIYIFSSEDDEIITFSQISAAAKKLQANEGTDVTFEVRTGEGHRDMVRRALEDQAPFLPELQ</sequence>
<dbReference type="PIRSF" id="PIRSF029171">
    <property type="entry name" value="Esterase_LipA"/>
    <property type="match status" value="1"/>
</dbReference>
<accession>A0A6C1U2P5</accession>
<name>A0A6C1U2P5_9CORY</name>
<dbReference type="AlphaFoldDB" id="A0A6C1U2P5"/>
<dbReference type="InterPro" id="IPR005152">
    <property type="entry name" value="Lipase_secreted"/>
</dbReference>
<dbReference type="EMBL" id="RXIR01000007">
    <property type="protein sequence ID" value="TVS29087.1"/>
    <property type="molecule type" value="Genomic_DNA"/>
</dbReference>
<dbReference type="OrthoDB" id="9798122at2"/>
<gene>
    <name evidence="2" type="ORF">EKI59_04555</name>
</gene>
<reference evidence="2 3" key="1">
    <citation type="submission" date="2018-12" db="EMBL/GenBank/DDBJ databases">
        <title>Corynebacterium sanguinis sp. nov., a clinically-associated and environmental corynebacterium.</title>
        <authorList>
            <person name="Gonzales-Siles L."/>
            <person name="Jaen-Luchoro D."/>
            <person name="Cardew S."/>
            <person name="Inganas E."/>
            <person name="Ohlen M."/>
            <person name="Jensie-Markopolous S."/>
            <person name="Pinyeiro-Iglesias B."/>
            <person name="Molin K."/>
            <person name="Skovbjerg S."/>
            <person name="Svensson-Stadler L."/>
            <person name="Funke G."/>
            <person name="Moore E.R.B."/>
        </authorList>
    </citation>
    <scope>NUCLEOTIDE SEQUENCE [LARGE SCALE GENOMIC DNA]</scope>
    <source>
        <strain evidence="2 3">58734</strain>
    </source>
</reference>
<keyword evidence="1" id="KW-0732">Signal</keyword>
<feature type="signal peptide" evidence="1">
    <location>
        <begin position="1"/>
        <end position="21"/>
    </location>
</feature>
<dbReference type="GO" id="GO:0016042">
    <property type="term" value="P:lipid catabolic process"/>
    <property type="evidence" value="ECO:0007669"/>
    <property type="project" value="InterPro"/>
</dbReference>
<organism evidence="2 3">
    <name type="scientific">Corynebacterium sanguinis</name>
    <dbReference type="NCBI Taxonomy" id="2594913"/>
    <lineage>
        <taxon>Bacteria</taxon>
        <taxon>Bacillati</taxon>
        <taxon>Actinomycetota</taxon>
        <taxon>Actinomycetes</taxon>
        <taxon>Mycobacteriales</taxon>
        <taxon>Corynebacteriaceae</taxon>
        <taxon>Corynebacterium</taxon>
    </lineage>
</organism>
<evidence type="ECO:0000313" key="2">
    <source>
        <dbReference type="EMBL" id="TVS29087.1"/>
    </source>
</evidence>
<proteinExistence type="predicted"/>
<dbReference type="InterPro" id="IPR029058">
    <property type="entry name" value="AB_hydrolase_fold"/>
</dbReference>
<dbReference type="GO" id="GO:0004806">
    <property type="term" value="F:triacylglycerol lipase activity"/>
    <property type="evidence" value="ECO:0007669"/>
    <property type="project" value="InterPro"/>
</dbReference>
<evidence type="ECO:0000313" key="3">
    <source>
        <dbReference type="Proteomes" id="UP000336646"/>
    </source>
</evidence>
<dbReference type="SUPFAM" id="SSF53474">
    <property type="entry name" value="alpha/beta-Hydrolases"/>
    <property type="match status" value="1"/>
</dbReference>